<keyword evidence="3" id="KW-1185">Reference proteome</keyword>
<sequence>MVIEAKSILGSPRGLKYQADDKGLSVEILRNGLIGDEPKDWHKQMRAVENQNTRTEQKRLSVVIAPSKEVSHTLKEKDWKKLAESYLEKQGIDKDNHQYIGHFHNSTDDKHLHLTVSRINFEGKNAINDSHIGRKSGNIADKIAKENGWRTAKEISAGKKLEIGNALRSELSTAKNLEDLSYKMRAKGFHIHLSKNEAKGVYGMRISKLEDINRDPSVRVSKMVPGYKLSEIEKTVGLKAKFSIADVKESFSKNSLNLMQQRMLEQKQNQDQSQEKKRTFRR</sequence>
<proteinExistence type="predicted"/>
<accession>A0A3D9CQT2</accession>
<organism evidence="2 3">
    <name type="scientific">Epilithonimonas hispanica</name>
    <dbReference type="NCBI Taxonomy" id="358687"/>
    <lineage>
        <taxon>Bacteria</taxon>
        <taxon>Pseudomonadati</taxon>
        <taxon>Bacteroidota</taxon>
        <taxon>Flavobacteriia</taxon>
        <taxon>Flavobacteriales</taxon>
        <taxon>Weeksellaceae</taxon>
        <taxon>Chryseobacterium group</taxon>
        <taxon>Epilithonimonas</taxon>
    </lineage>
</organism>
<reference evidence="2 3" key="1">
    <citation type="journal article" date="2006" name="Int. J. Syst. Evol. Microbiol.">
        <title>Chryseobacterium hispanicum sp. nov., isolated from the drinking water distribution system of Sevilla, Spain.</title>
        <authorList>
            <person name="Gallego V."/>
            <person name="Garcia M.T."/>
            <person name="Ventosa A."/>
        </authorList>
    </citation>
    <scope>NUCLEOTIDE SEQUENCE [LARGE SCALE GENOMIC DNA]</scope>
    <source>
        <strain evidence="2 3">KCTC 22104</strain>
    </source>
</reference>
<dbReference type="AlphaFoldDB" id="A0A3D9CQT2"/>
<evidence type="ECO:0000313" key="3">
    <source>
        <dbReference type="Proteomes" id="UP000256326"/>
    </source>
</evidence>
<name>A0A3D9CQT2_9FLAO</name>
<protein>
    <recommendedName>
        <fullName evidence="1">MobA/VirD2-like nuclease domain-containing protein</fullName>
    </recommendedName>
</protein>
<evidence type="ECO:0000259" key="1">
    <source>
        <dbReference type="Pfam" id="PF03432"/>
    </source>
</evidence>
<dbReference type="Proteomes" id="UP000256326">
    <property type="component" value="Unassembled WGS sequence"/>
</dbReference>
<comment type="caution">
    <text evidence="2">The sequence shown here is derived from an EMBL/GenBank/DDBJ whole genome shotgun (WGS) entry which is preliminary data.</text>
</comment>
<dbReference type="Pfam" id="PF03432">
    <property type="entry name" value="Relaxase"/>
    <property type="match status" value="1"/>
</dbReference>
<dbReference type="OrthoDB" id="3035232at2"/>
<dbReference type="RefSeq" id="WP_116036465.1">
    <property type="nucleotide sequence ID" value="NZ_JBHLVV010000139.1"/>
</dbReference>
<gene>
    <name evidence="2" type="ORF">DRF58_14545</name>
</gene>
<dbReference type="InterPro" id="IPR005094">
    <property type="entry name" value="Endonuclease_MobA/VirD2"/>
</dbReference>
<evidence type="ECO:0000313" key="2">
    <source>
        <dbReference type="EMBL" id="REC68114.1"/>
    </source>
</evidence>
<feature type="domain" description="MobA/VirD2-like nuclease" evidence="1">
    <location>
        <begin position="25"/>
        <end position="149"/>
    </location>
</feature>
<dbReference type="EMBL" id="QNUG01000038">
    <property type="protein sequence ID" value="REC68114.1"/>
    <property type="molecule type" value="Genomic_DNA"/>
</dbReference>